<evidence type="ECO:0000259" key="8">
    <source>
        <dbReference type="PROSITE" id="PS51462"/>
    </source>
</evidence>
<accession>A0ABU8W833</accession>
<name>A0ABU8W833_9BURK</name>
<comment type="cofactor">
    <cofactor evidence="2">
        <name>Mg(2+)</name>
        <dbReference type="ChEBI" id="CHEBI:18420"/>
    </cofactor>
</comment>
<evidence type="ECO:0000256" key="5">
    <source>
        <dbReference type="ARBA" id="ARBA00022842"/>
    </source>
</evidence>
<keyword evidence="4" id="KW-0378">Hydrolase</keyword>
<dbReference type="RefSeq" id="WP_340366562.1">
    <property type="nucleotide sequence ID" value="NZ_JBBKZV010000023.1"/>
</dbReference>
<feature type="compositionally biased region" description="Low complexity" evidence="7">
    <location>
        <begin position="1"/>
        <end position="12"/>
    </location>
</feature>
<keyword evidence="10" id="KW-1185">Reference proteome</keyword>
<feature type="domain" description="Nudix hydrolase" evidence="8">
    <location>
        <begin position="20"/>
        <end position="233"/>
    </location>
</feature>
<dbReference type="Gene3D" id="3.90.79.10">
    <property type="entry name" value="Nucleoside Triphosphate Pyrophosphohydrolase"/>
    <property type="match status" value="1"/>
</dbReference>
<evidence type="ECO:0000313" key="10">
    <source>
        <dbReference type="Proteomes" id="UP001363010"/>
    </source>
</evidence>
<dbReference type="InterPro" id="IPR015797">
    <property type="entry name" value="NUDIX_hydrolase-like_dom_sf"/>
</dbReference>
<gene>
    <name evidence="9" type="ORF">WKW80_26495</name>
</gene>
<dbReference type="SUPFAM" id="SSF55811">
    <property type="entry name" value="Nudix"/>
    <property type="match status" value="1"/>
</dbReference>
<evidence type="ECO:0000256" key="1">
    <source>
        <dbReference type="ARBA" id="ARBA00001936"/>
    </source>
</evidence>
<dbReference type="PROSITE" id="PS51462">
    <property type="entry name" value="NUDIX"/>
    <property type="match status" value="1"/>
</dbReference>
<sequence length="451" mass="47848">MQVNTSATSPASQPSPTPRPIRAASTLLVLRDANDGLEVLLLRRAEKANDQNSGASVFPGGMLDAHDRSLHGLCAGLDDAAASARLSVAAAGLDYYAAAVRECFEEAGILFASDADGRLVELGGLPPEELAAMRNAAAQGTDALIAMCEGKRWRLAADRLAYFSHWLTPPGMPRRFDTRFFVALMPHAQVASEDGSETVEHMWLRPADALAPERGLKLMNVTRRILQQLSGFERASDCLAYARALREIPLNMPRLAQGPQGQRAVNNEEPAYEELGHVDPDGKCTGYYALEAGLVMQLSPRVWRVTDSLDGWTKAPGSNSYFVGEAGGDCALIDPMPAGSPHFGALRDAAPGPVRRILSTRQGVSAAALDALRASWPDAAAVAQPAAGDVLHVGGATIQATNAADGSNALNFLLVEERLLFTGAGSIAGSDARESVDWLAPGQGFMRRSAR</sequence>
<evidence type="ECO:0000256" key="4">
    <source>
        <dbReference type="ARBA" id="ARBA00022801"/>
    </source>
</evidence>
<evidence type="ECO:0000313" key="9">
    <source>
        <dbReference type="EMBL" id="MEJ8825532.1"/>
    </source>
</evidence>
<reference evidence="9 10" key="1">
    <citation type="submission" date="2024-03" db="EMBL/GenBank/DDBJ databases">
        <title>Novel species of the genus Variovorax.</title>
        <authorList>
            <person name="Liu Q."/>
            <person name="Xin Y.-H."/>
        </authorList>
    </citation>
    <scope>NUCLEOTIDE SEQUENCE [LARGE SCALE GENOMIC DNA]</scope>
    <source>
        <strain evidence="9 10">KACC 18501</strain>
    </source>
</reference>
<dbReference type="EMBL" id="JBBKZV010000023">
    <property type="protein sequence ID" value="MEJ8825532.1"/>
    <property type="molecule type" value="Genomic_DNA"/>
</dbReference>
<dbReference type="Proteomes" id="UP001363010">
    <property type="component" value="Unassembled WGS sequence"/>
</dbReference>
<dbReference type="CDD" id="cd18870">
    <property type="entry name" value="NUDIX_AcylCoAdiphos_Nudt19"/>
    <property type="match status" value="1"/>
</dbReference>
<evidence type="ECO:0000256" key="2">
    <source>
        <dbReference type="ARBA" id="ARBA00001946"/>
    </source>
</evidence>
<protein>
    <submittedName>
        <fullName evidence="9">NUDIX domain-containing protein</fullName>
    </submittedName>
</protein>
<feature type="region of interest" description="Disordered" evidence="7">
    <location>
        <begin position="1"/>
        <end position="20"/>
    </location>
</feature>
<proteinExistence type="predicted"/>
<dbReference type="InterPro" id="IPR039121">
    <property type="entry name" value="NUDT19"/>
</dbReference>
<keyword evidence="6" id="KW-0464">Manganese</keyword>
<dbReference type="SUPFAM" id="SSF56281">
    <property type="entry name" value="Metallo-hydrolase/oxidoreductase"/>
    <property type="match status" value="1"/>
</dbReference>
<dbReference type="PANTHER" id="PTHR12318">
    <property type="entry name" value="TESTOSTERONE-REGULATED PROTEIN RP2"/>
    <property type="match status" value="1"/>
</dbReference>
<evidence type="ECO:0000256" key="6">
    <source>
        <dbReference type="ARBA" id="ARBA00023211"/>
    </source>
</evidence>
<dbReference type="InterPro" id="IPR000086">
    <property type="entry name" value="NUDIX_hydrolase_dom"/>
</dbReference>
<keyword evidence="3" id="KW-0479">Metal-binding</keyword>
<evidence type="ECO:0000256" key="7">
    <source>
        <dbReference type="SAM" id="MobiDB-lite"/>
    </source>
</evidence>
<comment type="caution">
    <text evidence="9">The sequence shown here is derived from an EMBL/GenBank/DDBJ whole genome shotgun (WGS) entry which is preliminary data.</text>
</comment>
<comment type="cofactor">
    <cofactor evidence="1">
        <name>Mn(2+)</name>
        <dbReference type="ChEBI" id="CHEBI:29035"/>
    </cofactor>
</comment>
<dbReference type="PANTHER" id="PTHR12318:SF0">
    <property type="entry name" value="ACYL-COENZYME A DIPHOSPHATASE NUDT19"/>
    <property type="match status" value="1"/>
</dbReference>
<organism evidence="9 10">
    <name type="scientific">Variovorax humicola</name>
    <dbReference type="NCBI Taxonomy" id="1769758"/>
    <lineage>
        <taxon>Bacteria</taxon>
        <taxon>Pseudomonadati</taxon>
        <taxon>Pseudomonadota</taxon>
        <taxon>Betaproteobacteria</taxon>
        <taxon>Burkholderiales</taxon>
        <taxon>Comamonadaceae</taxon>
        <taxon>Variovorax</taxon>
    </lineage>
</organism>
<dbReference type="InterPro" id="IPR036866">
    <property type="entry name" value="RibonucZ/Hydroxyglut_hydro"/>
</dbReference>
<evidence type="ECO:0000256" key="3">
    <source>
        <dbReference type="ARBA" id="ARBA00022723"/>
    </source>
</evidence>
<keyword evidence="5" id="KW-0460">Magnesium</keyword>